<organism evidence="1 2">
    <name type="scientific">Dethiosulfovibrio salsuginis</name>
    <dbReference type="NCBI Taxonomy" id="561720"/>
    <lineage>
        <taxon>Bacteria</taxon>
        <taxon>Thermotogati</taxon>
        <taxon>Synergistota</taxon>
        <taxon>Synergistia</taxon>
        <taxon>Synergistales</taxon>
        <taxon>Dethiosulfovibrionaceae</taxon>
        <taxon>Dethiosulfovibrio</taxon>
    </lineage>
</organism>
<dbReference type="Pfam" id="PF01019">
    <property type="entry name" value="G_glu_transpept"/>
    <property type="match status" value="1"/>
</dbReference>
<dbReference type="EMBL" id="FXBB01000003">
    <property type="protein sequence ID" value="SMG15328.1"/>
    <property type="molecule type" value="Genomic_DNA"/>
</dbReference>
<dbReference type="Proteomes" id="UP000193355">
    <property type="component" value="Unassembled WGS sequence"/>
</dbReference>
<proteinExistence type="predicted"/>
<keyword evidence="1" id="KW-0808">Transferase</keyword>
<dbReference type="Gene3D" id="3.60.20.40">
    <property type="match status" value="1"/>
</dbReference>
<dbReference type="SUPFAM" id="SSF56235">
    <property type="entry name" value="N-terminal nucleophile aminohydrolases (Ntn hydrolases)"/>
    <property type="match status" value="1"/>
</dbReference>
<dbReference type="InterPro" id="IPR029055">
    <property type="entry name" value="Ntn_hydrolases_N"/>
</dbReference>
<dbReference type="Gene3D" id="1.10.246.130">
    <property type="match status" value="1"/>
</dbReference>
<keyword evidence="2" id="KW-1185">Reference proteome</keyword>
<dbReference type="RefSeq" id="WP_234986101.1">
    <property type="nucleotide sequence ID" value="NZ_FXBB01000003.1"/>
</dbReference>
<dbReference type="PANTHER" id="PTHR43881:SF1">
    <property type="entry name" value="GAMMA-GLUTAMYLTRANSPEPTIDASE (AFU_ORTHOLOGUE AFUA_4G13580)"/>
    <property type="match status" value="1"/>
</dbReference>
<dbReference type="PRINTS" id="PR01210">
    <property type="entry name" value="GGTRANSPTASE"/>
</dbReference>
<sequence>MIKGIDPHRYRYPSRRSLVYGSRGMVATSHPQAAQAGLDVLKKGGNAVDAAVATAAALTVVEPTSNGLGSDCFAIVWKDGRMYGMNGSGPSPKLLTNDLLKRSGLDRLPQMGWFPVCVPGAVGAWAALARRLGRLGLSESLAPAVDLARSGVAVPPVVAHNWDLASVKYDKQADNPELASWFDTFLPDGRSPKPGQIVKLHNHARTLEAIANSDGESFYRGEIADRIAGFSKKTGGLLDLPDLGDYRPKWVEPISVNYRDTTVWELPPNGQGLVALLALGILDGMEAGEWDDPLAVHRRIEAIKLAFADGQRYICDPDRGDIPVEELLSPDYLTSRRDLIGDRAIRPEAGDPHSGGTVYVAVADGNGTMVSLIQSNYTGFGSGVVVPGTGIALNNRGLGFSMEPGHPNELAPGKRPYHTIIPGFLSRGDEPIGPFGVMGAYMQPQGHLQVLTGMLDHGMNPQEALDAPRWQWTGGLDVTVEPSFPSDLAQALERLAHRVSISLNSDSFGRGQMVFRTSDGSLVGATEPRADGTVATW</sequence>
<evidence type="ECO:0000313" key="1">
    <source>
        <dbReference type="EMBL" id="SMG15328.1"/>
    </source>
</evidence>
<name>A0A1X7IK72_9BACT</name>
<dbReference type="AlphaFoldDB" id="A0A1X7IK72"/>
<protein>
    <submittedName>
        <fullName evidence="1">Gamma-glutamyltransferase 2. Threonine peptidase. MEROPS family T03</fullName>
    </submittedName>
</protein>
<reference evidence="2" key="1">
    <citation type="submission" date="2017-04" db="EMBL/GenBank/DDBJ databases">
        <authorList>
            <person name="Varghese N."/>
            <person name="Submissions S."/>
        </authorList>
    </citation>
    <scope>NUCLEOTIDE SEQUENCE [LARGE SCALE GENOMIC DNA]</scope>
    <source>
        <strain evidence="2">USBA 82</strain>
    </source>
</reference>
<dbReference type="InterPro" id="IPR052896">
    <property type="entry name" value="GGT-like_enzyme"/>
</dbReference>
<evidence type="ECO:0000313" key="2">
    <source>
        <dbReference type="Proteomes" id="UP000193355"/>
    </source>
</evidence>
<dbReference type="STRING" id="561720.SAMN06275492_10334"/>
<dbReference type="GO" id="GO:0016740">
    <property type="term" value="F:transferase activity"/>
    <property type="evidence" value="ECO:0007669"/>
    <property type="project" value="UniProtKB-KW"/>
</dbReference>
<dbReference type="InterPro" id="IPR043137">
    <property type="entry name" value="GGT_ssub_C"/>
</dbReference>
<gene>
    <name evidence="1" type="ORF">SAMN06275492_10334</name>
</gene>
<dbReference type="InterPro" id="IPR043138">
    <property type="entry name" value="GGT_lsub"/>
</dbReference>
<dbReference type="PANTHER" id="PTHR43881">
    <property type="entry name" value="GAMMA-GLUTAMYLTRANSPEPTIDASE (AFU_ORTHOLOGUE AFUA_4G13580)"/>
    <property type="match status" value="1"/>
</dbReference>
<accession>A0A1X7IK72</accession>